<dbReference type="EMBL" id="LXEY01000012">
    <property type="protein sequence ID" value="OAV62391.1"/>
    <property type="molecule type" value="Genomic_DNA"/>
</dbReference>
<gene>
    <name evidence="1" type="ORF">A6F49_06695</name>
</gene>
<organism evidence="1 2">
    <name type="scientific">Enteractinococcus helveticum</name>
    <dbReference type="NCBI Taxonomy" id="1837282"/>
    <lineage>
        <taxon>Bacteria</taxon>
        <taxon>Bacillati</taxon>
        <taxon>Actinomycetota</taxon>
        <taxon>Actinomycetes</taxon>
        <taxon>Micrococcales</taxon>
        <taxon>Micrococcaceae</taxon>
    </lineage>
</organism>
<comment type="caution">
    <text evidence="1">The sequence shown here is derived from an EMBL/GenBank/DDBJ whole genome shotgun (WGS) entry which is preliminary data.</text>
</comment>
<accession>A0A1B7M1D6</accession>
<evidence type="ECO:0000313" key="1">
    <source>
        <dbReference type="EMBL" id="OAV62391.1"/>
    </source>
</evidence>
<name>A0A1B7M1D6_9MICC</name>
<sequence>MQRYLEKVRELLHDASGFIAQDLLVESRRLVDHGEAPLGVVQLAWIIHDERILVPESIIQRSVNTLMTRKTSRTIFTSTFFETTVRLRLNSNVSLVDRERFMNRDCIPESSYL</sequence>
<reference evidence="1 2" key="1">
    <citation type="submission" date="2016-04" db="EMBL/GenBank/DDBJ databases">
        <title>First whole genome shotgun sequence of the bacterium Enteractinococcus sp. strain UASWS1574.</title>
        <authorList>
            <person name="Crovadore J."/>
            <person name="Chablais R."/>
            <person name="Lefort F."/>
        </authorList>
    </citation>
    <scope>NUCLEOTIDE SEQUENCE [LARGE SCALE GENOMIC DNA]</scope>
    <source>
        <strain evidence="1 2">UASWS1574</strain>
    </source>
</reference>
<keyword evidence="2" id="KW-1185">Reference proteome</keyword>
<dbReference type="Proteomes" id="UP000078292">
    <property type="component" value="Unassembled WGS sequence"/>
</dbReference>
<dbReference type="AlphaFoldDB" id="A0A1B7M1D6"/>
<protein>
    <submittedName>
        <fullName evidence="1">Uncharacterized protein</fullName>
    </submittedName>
</protein>
<evidence type="ECO:0000313" key="2">
    <source>
        <dbReference type="Proteomes" id="UP000078292"/>
    </source>
</evidence>
<proteinExistence type="predicted"/>